<dbReference type="Gene3D" id="3.40.1110.10">
    <property type="entry name" value="Calcium-transporting ATPase, cytoplasmic domain N"/>
    <property type="match status" value="1"/>
</dbReference>
<gene>
    <name evidence="14" type="ORF">ACFW88_18555</name>
</gene>
<evidence type="ECO:0000259" key="13">
    <source>
        <dbReference type="SMART" id="SM00831"/>
    </source>
</evidence>
<evidence type="ECO:0000256" key="10">
    <source>
        <dbReference type="ARBA" id="ARBA00049360"/>
    </source>
</evidence>
<evidence type="ECO:0000256" key="7">
    <source>
        <dbReference type="ARBA" id="ARBA00022967"/>
    </source>
</evidence>
<dbReference type="EMBL" id="JBHYTS010000027">
    <property type="protein sequence ID" value="MFE1752515.1"/>
    <property type="molecule type" value="Genomic_DNA"/>
</dbReference>
<dbReference type="Gene3D" id="3.40.50.1000">
    <property type="entry name" value="HAD superfamily/HAD-like"/>
    <property type="match status" value="1"/>
</dbReference>
<dbReference type="PRINTS" id="PR00119">
    <property type="entry name" value="CATATPASE"/>
</dbReference>
<dbReference type="InterPro" id="IPR018303">
    <property type="entry name" value="ATPase_P-typ_P_site"/>
</dbReference>
<dbReference type="InterPro" id="IPR023299">
    <property type="entry name" value="ATPase_P-typ_cyto_dom_N"/>
</dbReference>
<feature type="domain" description="Cation-transporting P-type ATPase N-terminal" evidence="13">
    <location>
        <begin position="35"/>
        <end position="108"/>
    </location>
</feature>
<dbReference type="Pfam" id="PF13246">
    <property type="entry name" value="Cation_ATPase"/>
    <property type="match status" value="1"/>
</dbReference>
<organism evidence="14 15">
    <name type="scientific">Streptomyces anandii</name>
    <dbReference type="NCBI Taxonomy" id="285454"/>
    <lineage>
        <taxon>Bacteria</taxon>
        <taxon>Bacillati</taxon>
        <taxon>Actinomycetota</taxon>
        <taxon>Actinomycetes</taxon>
        <taxon>Kitasatosporales</taxon>
        <taxon>Streptomycetaceae</taxon>
        <taxon>Streptomyces</taxon>
    </lineage>
</organism>
<keyword evidence="3" id="KW-1003">Cell membrane</keyword>
<dbReference type="SFLD" id="SFLDS00003">
    <property type="entry name" value="Haloacid_Dehalogenase"/>
    <property type="match status" value="1"/>
</dbReference>
<dbReference type="Gene3D" id="2.70.150.10">
    <property type="entry name" value="Calcium-transporting ATPase, cytoplasmic transduction domain A"/>
    <property type="match status" value="1"/>
</dbReference>
<proteinExistence type="inferred from homology"/>
<protein>
    <submittedName>
        <fullName evidence="14">Cation-translocating P-type ATPase</fullName>
    </submittedName>
</protein>
<dbReference type="PRINTS" id="PR00121">
    <property type="entry name" value="NAKATPASE"/>
</dbReference>
<comment type="caution">
    <text evidence="14">The sequence shown here is derived from an EMBL/GenBank/DDBJ whole genome shotgun (WGS) entry which is preliminary data.</text>
</comment>
<feature type="transmembrane region" description="Helical" evidence="12">
    <location>
        <begin position="907"/>
        <end position="925"/>
    </location>
</feature>
<dbReference type="SUPFAM" id="SSF56784">
    <property type="entry name" value="HAD-like"/>
    <property type="match status" value="1"/>
</dbReference>
<dbReference type="InterPro" id="IPR001757">
    <property type="entry name" value="P_typ_ATPase"/>
</dbReference>
<dbReference type="Pfam" id="PF00689">
    <property type="entry name" value="Cation_ATPase_C"/>
    <property type="match status" value="1"/>
</dbReference>
<evidence type="ECO:0000313" key="14">
    <source>
        <dbReference type="EMBL" id="MFE1752515.1"/>
    </source>
</evidence>
<keyword evidence="7" id="KW-1278">Translocase</keyword>
<accession>A0ABW6H7E8</accession>
<keyword evidence="4 12" id="KW-0812">Transmembrane</keyword>
<dbReference type="SFLD" id="SFLDG00002">
    <property type="entry name" value="C1.7:_P-type_atpase_like"/>
    <property type="match status" value="1"/>
</dbReference>
<keyword evidence="8 12" id="KW-1133">Transmembrane helix</keyword>
<dbReference type="NCBIfam" id="TIGR01494">
    <property type="entry name" value="ATPase_P-type"/>
    <property type="match status" value="2"/>
</dbReference>
<dbReference type="SUPFAM" id="SSF81660">
    <property type="entry name" value="Metal cation-transporting ATPase, ATP-binding domain N"/>
    <property type="match status" value="1"/>
</dbReference>
<feature type="transmembrane region" description="Helical" evidence="12">
    <location>
        <begin position="802"/>
        <end position="821"/>
    </location>
</feature>
<evidence type="ECO:0000256" key="12">
    <source>
        <dbReference type="SAM" id="Phobius"/>
    </source>
</evidence>
<dbReference type="SUPFAM" id="SSF81665">
    <property type="entry name" value="Calcium ATPase, transmembrane domain M"/>
    <property type="match status" value="1"/>
</dbReference>
<comment type="subcellular location">
    <subcellularLocation>
        <location evidence="1">Cell membrane</location>
        <topology evidence="1">Multi-pass membrane protein</topology>
    </subcellularLocation>
</comment>
<dbReference type="SFLD" id="SFLDF00027">
    <property type="entry name" value="p-type_atpase"/>
    <property type="match status" value="1"/>
</dbReference>
<dbReference type="Pfam" id="PF00122">
    <property type="entry name" value="E1-E2_ATPase"/>
    <property type="match status" value="1"/>
</dbReference>
<dbReference type="Proteomes" id="UP001599756">
    <property type="component" value="Unassembled WGS sequence"/>
</dbReference>
<feature type="transmembrane region" description="Helical" evidence="12">
    <location>
        <begin position="872"/>
        <end position="895"/>
    </location>
</feature>
<feature type="region of interest" description="Disordered" evidence="11">
    <location>
        <begin position="1"/>
        <end position="36"/>
    </location>
</feature>
<feature type="transmembrane region" description="Helical" evidence="12">
    <location>
        <begin position="841"/>
        <end position="860"/>
    </location>
</feature>
<evidence type="ECO:0000256" key="9">
    <source>
        <dbReference type="ARBA" id="ARBA00023136"/>
    </source>
</evidence>
<comment type="similarity">
    <text evidence="2">Belongs to the cation transport ATPase (P-type) (TC 3.A.3) family. Type IIA subfamily.</text>
</comment>
<name>A0ABW6H7E8_9ACTN</name>
<evidence type="ECO:0000256" key="4">
    <source>
        <dbReference type="ARBA" id="ARBA00022692"/>
    </source>
</evidence>
<dbReference type="RefSeq" id="WP_381830114.1">
    <property type="nucleotide sequence ID" value="NZ_JBHYTS010000027.1"/>
</dbReference>
<keyword evidence="6" id="KW-0067">ATP-binding</keyword>
<dbReference type="SMART" id="SM00831">
    <property type="entry name" value="Cation_ATPase_N"/>
    <property type="match status" value="1"/>
</dbReference>
<feature type="transmembrane region" description="Helical" evidence="12">
    <location>
        <begin position="310"/>
        <end position="335"/>
    </location>
</feature>
<dbReference type="SUPFAM" id="SSF81653">
    <property type="entry name" value="Calcium ATPase, transduction domain A"/>
    <property type="match status" value="1"/>
</dbReference>
<evidence type="ECO:0000256" key="2">
    <source>
        <dbReference type="ARBA" id="ARBA00005675"/>
    </source>
</evidence>
<keyword evidence="9 12" id="KW-0472">Membrane</keyword>
<evidence type="ECO:0000256" key="5">
    <source>
        <dbReference type="ARBA" id="ARBA00022741"/>
    </source>
</evidence>
<dbReference type="InterPro" id="IPR050510">
    <property type="entry name" value="Cation_transp_ATPase_P-type"/>
</dbReference>
<evidence type="ECO:0000256" key="6">
    <source>
        <dbReference type="ARBA" id="ARBA00022840"/>
    </source>
</evidence>
<dbReference type="InterPro" id="IPR004014">
    <property type="entry name" value="ATPase_P-typ_cation-transptr_N"/>
</dbReference>
<reference evidence="14 15" key="1">
    <citation type="submission" date="2024-09" db="EMBL/GenBank/DDBJ databases">
        <title>The Natural Products Discovery Center: Release of the First 8490 Sequenced Strains for Exploring Actinobacteria Biosynthetic Diversity.</title>
        <authorList>
            <person name="Kalkreuter E."/>
            <person name="Kautsar S.A."/>
            <person name="Yang D."/>
            <person name="Bader C.D."/>
            <person name="Teijaro C.N."/>
            <person name="Fluegel L."/>
            <person name="Davis C.M."/>
            <person name="Simpson J.R."/>
            <person name="Lauterbach L."/>
            <person name="Steele A.D."/>
            <person name="Gui C."/>
            <person name="Meng S."/>
            <person name="Li G."/>
            <person name="Viehrig K."/>
            <person name="Ye F."/>
            <person name="Su P."/>
            <person name="Kiefer A.F."/>
            <person name="Nichols A."/>
            <person name="Cepeda A.J."/>
            <person name="Yan W."/>
            <person name="Fan B."/>
            <person name="Jiang Y."/>
            <person name="Adhikari A."/>
            <person name="Zheng C.-J."/>
            <person name="Schuster L."/>
            <person name="Cowan T.M."/>
            <person name="Smanski M.J."/>
            <person name="Chevrette M.G."/>
            <person name="De Carvalho L.P.S."/>
            <person name="Shen B."/>
        </authorList>
    </citation>
    <scope>NUCLEOTIDE SEQUENCE [LARGE SCALE GENOMIC DNA]</scope>
    <source>
        <strain evidence="14 15">NPDC059500</strain>
    </source>
</reference>
<dbReference type="PROSITE" id="PS00154">
    <property type="entry name" value="ATPASE_E1_E2"/>
    <property type="match status" value="1"/>
</dbReference>
<evidence type="ECO:0000256" key="8">
    <source>
        <dbReference type="ARBA" id="ARBA00022989"/>
    </source>
</evidence>
<sequence>MKVLRPTQQGDERGPATGRPGTPAPPSSGRVSRQPLHAQAVTDVFGTLESSPRGLSAATARERFQTEGPNELPSARGPAVWRRLAGQFTDLFAVVLMVASAITFIAYALQQPRDTGTLQLAVAILCVVVLNAVIGFAQEYSAERTAQTLQAMVPHRCRAVRDAAVLELPVRELVPGDLVVLEAGDTVPADCRVVEAHELTVSNAAITGESEPVHRTAEPDEAQEALRAGNCLFMGTDVVTGTARALAFATGQATEFGRIFRLTAAAPRQKTPLQRQVAAMARRVAGTALAVGAVLFVIRLPTGQGLVASFVFALGVMVALVPEGLPATLSVSLALGVRRMARHHALVKKLLAVEALGSTTVVCTDKTGTLTQAEMTVVRVWVWDQEHSVTGVGYEPKGEVGDPATVRGLLRSAALCCDARLVPPEDQGRWRVLGDTTEGALLVVAAKAGLDMAAEEAAAPRIAEHPFDSVRKLMSTVHDEGQARGVRVKGAPSEVLDRCTRLDRGGRVTPLTDEERDRIAAEADALAAGGLRVLAVAAGEATGSARDRDADESDLTLLGLVGMQDPPRPEVHEAVRACLGAGIRIVMVTGDHPLTAEAVARRVGIVRSAAPAVVTGAALDAMDEEELDRLLAAGGELLLCRVSPEHKMRVVTAFQRRGEVVAVTGDGANDAPALKHADIGVAMGASGTDVAREAAEMVLLDDSFGSIAVAVRLGRSVYQNIRKFLVYLFSHNIGELAPILAATFAGFPLVPITAVQVLAIDLGSDVLPALALGAEPPEADVMDRPPRPRHERLFSRTVIRRTLFLGGIQAIGVCAVFFWHIHASGIPYADFTAGNPVYREAITMVQAGIVVSQFFNALAVRTERESVFKAGVFGNPWLIAAGFFGLALMAAISYVPVLQSVFHTAPLTGADWALLVAVGVLPLAADEARKAWLRRRTVTARPEGEAR</sequence>
<dbReference type="InterPro" id="IPR036412">
    <property type="entry name" value="HAD-like_sf"/>
</dbReference>
<dbReference type="InterPro" id="IPR008250">
    <property type="entry name" value="ATPase_P-typ_transduc_dom_A_sf"/>
</dbReference>
<dbReference type="PANTHER" id="PTHR43294">
    <property type="entry name" value="SODIUM/POTASSIUM-TRANSPORTING ATPASE SUBUNIT ALPHA"/>
    <property type="match status" value="1"/>
</dbReference>
<keyword evidence="5" id="KW-0547">Nucleotide-binding</keyword>
<dbReference type="InterPro" id="IPR023298">
    <property type="entry name" value="ATPase_P-typ_TM_dom_sf"/>
</dbReference>
<feature type="transmembrane region" description="Helical" evidence="12">
    <location>
        <begin position="280"/>
        <end position="298"/>
    </location>
</feature>
<evidence type="ECO:0000256" key="3">
    <source>
        <dbReference type="ARBA" id="ARBA00022475"/>
    </source>
</evidence>
<feature type="transmembrane region" description="Helical" evidence="12">
    <location>
        <begin position="91"/>
        <end position="110"/>
    </location>
</feature>
<dbReference type="Pfam" id="PF00690">
    <property type="entry name" value="Cation_ATPase_N"/>
    <property type="match status" value="1"/>
</dbReference>
<evidence type="ECO:0000313" key="15">
    <source>
        <dbReference type="Proteomes" id="UP001599756"/>
    </source>
</evidence>
<comment type="catalytic activity">
    <reaction evidence="10">
        <text>ATP + H2O = ADP + phosphate + H(+)</text>
        <dbReference type="Rhea" id="RHEA:13065"/>
        <dbReference type="ChEBI" id="CHEBI:15377"/>
        <dbReference type="ChEBI" id="CHEBI:15378"/>
        <dbReference type="ChEBI" id="CHEBI:30616"/>
        <dbReference type="ChEBI" id="CHEBI:43474"/>
        <dbReference type="ChEBI" id="CHEBI:456216"/>
    </reaction>
</comment>
<keyword evidence="15" id="KW-1185">Reference proteome</keyword>
<evidence type="ECO:0000256" key="1">
    <source>
        <dbReference type="ARBA" id="ARBA00004651"/>
    </source>
</evidence>
<dbReference type="Pfam" id="PF08282">
    <property type="entry name" value="Hydrolase_3"/>
    <property type="match status" value="1"/>
</dbReference>
<dbReference type="InterPro" id="IPR023214">
    <property type="entry name" value="HAD_sf"/>
</dbReference>
<dbReference type="Gene3D" id="1.20.1110.10">
    <property type="entry name" value="Calcium-transporting ATPase, transmembrane domain"/>
    <property type="match status" value="1"/>
</dbReference>
<feature type="transmembrane region" description="Helical" evidence="12">
    <location>
        <begin position="116"/>
        <end position="137"/>
    </location>
</feature>
<evidence type="ECO:0000256" key="11">
    <source>
        <dbReference type="SAM" id="MobiDB-lite"/>
    </source>
</evidence>
<dbReference type="PANTHER" id="PTHR43294:SF21">
    <property type="entry name" value="CATION TRANSPORTING ATPASE"/>
    <property type="match status" value="1"/>
</dbReference>
<dbReference type="InterPro" id="IPR006068">
    <property type="entry name" value="ATPase_P-typ_cation-transptr_C"/>
</dbReference>
<dbReference type="InterPro" id="IPR044492">
    <property type="entry name" value="P_typ_ATPase_HD_dom"/>
</dbReference>
<dbReference type="InterPro" id="IPR059000">
    <property type="entry name" value="ATPase_P-type_domA"/>
</dbReference>